<dbReference type="OrthoDB" id="10357636at2759"/>
<evidence type="ECO:0000256" key="1">
    <source>
        <dbReference type="SAM" id="SignalP"/>
    </source>
</evidence>
<reference evidence="2 3" key="2">
    <citation type="journal article" date="2021" name="Curr. Genet.">
        <title>Genetic response to nitrogen starvation in the aggressive Eucalyptus foliar pathogen Teratosphaeria destructans.</title>
        <authorList>
            <person name="Havenga M."/>
            <person name="Wingfield B.D."/>
            <person name="Wingfield M.J."/>
            <person name="Dreyer L.L."/>
            <person name="Roets F."/>
            <person name="Aylward J."/>
        </authorList>
    </citation>
    <scope>NUCLEOTIDE SEQUENCE [LARGE SCALE GENOMIC DNA]</scope>
    <source>
        <strain evidence="2">CMW44962</strain>
    </source>
</reference>
<proteinExistence type="predicted"/>
<sequence length="266" mass="27933">MHLLRIFAFGLTVAIPSIASPLDTPELAAADEQTNKHDKDVSRHDHQLHERVLSGAQSCTSVEQGSSLHYTISIGISDGLWRCNAAYNAVSTECDTNGKGDQCIEDWSCKATSDGQGYYHIKFLALSQNQGQALDSQLLTVFPEIMSFNCPNFKQRGDGKGGASVNPPALGSQGAESAAIAGGGKGAATTIPVAMTSSPIGVAASPLSAAMRQSSQQAVALQMTTCYLVTLFGAQDYLMSSRCQTQAVTLATTMAQATGAAPPWEE</sequence>
<dbReference type="AlphaFoldDB" id="A0A9W7SZ59"/>
<reference evidence="2 3" key="1">
    <citation type="journal article" date="2018" name="IMA Fungus">
        <title>IMA Genome-F 10: Nine draft genome sequences of Claviceps purpurea s.lat., including C. arundinis, C. humidiphila, and C. cf. spartinae, pseudomolecules for the pitch canker pathogen Fusarium circinatum, draft genome of Davidsoniella eucalypti, Grosmannia galeiformis, Quambalaria eucalypti, and Teratosphaeria destructans.</title>
        <authorList>
            <person name="Wingfield B.D."/>
            <person name="Liu M."/>
            <person name="Nguyen H.D."/>
            <person name="Lane F.A."/>
            <person name="Morgan S.W."/>
            <person name="De Vos L."/>
            <person name="Wilken P.M."/>
            <person name="Duong T.A."/>
            <person name="Aylward J."/>
            <person name="Coetzee M.P."/>
            <person name="Dadej K."/>
            <person name="De Beer Z.W."/>
            <person name="Findlay W."/>
            <person name="Havenga M."/>
            <person name="Kolarik M."/>
            <person name="Menzies J.G."/>
            <person name="Naidoo K."/>
            <person name="Pochopski O."/>
            <person name="Shoukouhi P."/>
            <person name="Santana Q.C."/>
            <person name="Seifert K.A."/>
            <person name="Soal N."/>
            <person name="Steenkamp E.T."/>
            <person name="Tatham C.T."/>
            <person name="van der Nest M.A."/>
            <person name="Wingfield M.J."/>
        </authorList>
    </citation>
    <scope>NUCLEOTIDE SEQUENCE [LARGE SCALE GENOMIC DNA]</scope>
    <source>
        <strain evidence="2">CMW44962</strain>
    </source>
</reference>
<accession>A0A9W7SZ59</accession>
<feature type="signal peptide" evidence="1">
    <location>
        <begin position="1"/>
        <end position="19"/>
    </location>
</feature>
<keyword evidence="3" id="KW-1185">Reference proteome</keyword>
<feature type="chain" id="PRO_5040864509" evidence="1">
    <location>
        <begin position="20"/>
        <end position="266"/>
    </location>
</feature>
<gene>
    <name evidence="2" type="ORF">Tdes44962_MAKER07555</name>
</gene>
<organism evidence="2 3">
    <name type="scientific">Teratosphaeria destructans</name>
    <dbReference type="NCBI Taxonomy" id="418781"/>
    <lineage>
        <taxon>Eukaryota</taxon>
        <taxon>Fungi</taxon>
        <taxon>Dikarya</taxon>
        <taxon>Ascomycota</taxon>
        <taxon>Pezizomycotina</taxon>
        <taxon>Dothideomycetes</taxon>
        <taxon>Dothideomycetidae</taxon>
        <taxon>Mycosphaerellales</taxon>
        <taxon>Teratosphaeriaceae</taxon>
        <taxon>Teratosphaeria</taxon>
    </lineage>
</organism>
<dbReference type="Proteomes" id="UP001138500">
    <property type="component" value="Unassembled WGS sequence"/>
</dbReference>
<dbReference type="EMBL" id="RIBY02000402">
    <property type="protein sequence ID" value="KAH9843298.1"/>
    <property type="molecule type" value="Genomic_DNA"/>
</dbReference>
<evidence type="ECO:0000313" key="2">
    <source>
        <dbReference type="EMBL" id="KAH9843298.1"/>
    </source>
</evidence>
<keyword evidence="1" id="KW-0732">Signal</keyword>
<protein>
    <submittedName>
        <fullName evidence="2">Uncharacterized protein</fullName>
    </submittedName>
</protein>
<name>A0A9W7SZ59_9PEZI</name>
<evidence type="ECO:0000313" key="3">
    <source>
        <dbReference type="Proteomes" id="UP001138500"/>
    </source>
</evidence>
<comment type="caution">
    <text evidence="2">The sequence shown here is derived from an EMBL/GenBank/DDBJ whole genome shotgun (WGS) entry which is preliminary data.</text>
</comment>